<dbReference type="PANTHER" id="PTHR30472">
    <property type="entry name" value="FERRIC ENTEROBACTIN TRANSPORT SYSTEM PERMEASE PROTEIN"/>
    <property type="match status" value="1"/>
</dbReference>
<evidence type="ECO:0000313" key="10">
    <source>
        <dbReference type="Proteomes" id="UP000237752"/>
    </source>
</evidence>
<dbReference type="Gene3D" id="1.10.3470.10">
    <property type="entry name" value="ABC transporter involved in vitamin B12 uptake, BtuC"/>
    <property type="match status" value="1"/>
</dbReference>
<dbReference type="CDD" id="cd06550">
    <property type="entry name" value="TM_ABC_iron-siderophores_like"/>
    <property type="match status" value="1"/>
</dbReference>
<dbReference type="GO" id="GO:0005886">
    <property type="term" value="C:plasma membrane"/>
    <property type="evidence" value="ECO:0007669"/>
    <property type="project" value="UniProtKB-SubCell"/>
</dbReference>
<name>A0A2T1A3K5_9ACTN</name>
<dbReference type="Pfam" id="PF01032">
    <property type="entry name" value="FecCD"/>
    <property type="match status" value="1"/>
</dbReference>
<reference evidence="9 10" key="1">
    <citation type="submission" date="2018-03" db="EMBL/GenBank/DDBJ databases">
        <title>Genomic Encyclopedia of Archaeal and Bacterial Type Strains, Phase II (KMG-II): from individual species to whole genera.</title>
        <authorList>
            <person name="Goeker M."/>
        </authorList>
    </citation>
    <scope>NUCLEOTIDE SEQUENCE [LARGE SCALE GENOMIC DNA]</scope>
    <source>
        <strain evidence="9 10">DSM 100065</strain>
    </source>
</reference>
<comment type="subcellular location">
    <subcellularLocation>
        <location evidence="1">Cell membrane</location>
        <topology evidence="1">Multi-pass membrane protein</topology>
    </subcellularLocation>
</comment>
<dbReference type="AlphaFoldDB" id="A0A2T1A3K5"/>
<proteinExistence type="inferred from homology"/>
<keyword evidence="5 8" id="KW-0812">Transmembrane</keyword>
<dbReference type="InterPro" id="IPR000522">
    <property type="entry name" value="ABC_transptr_permease_BtuC"/>
</dbReference>
<feature type="transmembrane region" description="Helical" evidence="8">
    <location>
        <begin position="144"/>
        <end position="164"/>
    </location>
</feature>
<comment type="similarity">
    <text evidence="2">Belongs to the binding-protein-dependent transport system permease family. FecCD subfamily.</text>
</comment>
<keyword evidence="3" id="KW-0813">Transport</keyword>
<dbReference type="FunFam" id="1.10.3470.10:FF:000001">
    <property type="entry name" value="Vitamin B12 ABC transporter permease BtuC"/>
    <property type="match status" value="1"/>
</dbReference>
<feature type="transmembrane region" description="Helical" evidence="8">
    <location>
        <begin position="264"/>
        <end position="291"/>
    </location>
</feature>
<feature type="transmembrane region" description="Helical" evidence="8">
    <location>
        <begin position="176"/>
        <end position="196"/>
    </location>
</feature>
<feature type="transmembrane region" description="Helical" evidence="8">
    <location>
        <begin position="303"/>
        <end position="325"/>
    </location>
</feature>
<protein>
    <submittedName>
        <fullName evidence="9">Iron complex transport system permease protein</fullName>
    </submittedName>
</protein>
<dbReference type="GO" id="GO:0033214">
    <property type="term" value="P:siderophore-iron import into cell"/>
    <property type="evidence" value="ECO:0007669"/>
    <property type="project" value="TreeGrafter"/>
</dbReference>
<keyword evidence="10" id="KW-1185">Reference proteome</keyword>
<dbReference type="Proteomes" id="UP000237752">
    <property type="component" value="Unassembled WGS sequence"/>
</dbReference>
<evidence type="ECO:0000256" key="8">
    <source>
        <dbReference type="SAM" id="Phobius"/>
    </source>
</evidence>
<keyword evidence="6 8" id="KW-1133">Transmembrane helix</keyword>
<evidence type="ECO:0000256" key="6">
    <source>
        <dbReference type="ARBA" id="ARBA00022989"/>
    </source>
</evidence>
<evidence type="ECO:0000256" key="5">
    <source>
        <dbReference type="ARBA" id="ARBA00022692"/>
    </source>
</evidence>
<keyword evidence="4" id="KW-1003">Cell membrane</keyword>
<dbReference type="EMBL" id="PVUE01000003">
    <property type="protein sequence ID" value="PRZ43183.1"/>
    <property type="molecule type" value="Genomic_DNA"/>
</dbReference>
<feature type="transmembrane region" description="Helical" evidence="8">
    <location>
        <begin position="332"/>
        <end position="352"/>
    </location>
</feature>
<dbReference type="SUPFAM" id="SSF81345">
    <property type="entry name" value="ABC transporter involved in vitamin B12 uptake, BtuC"/>
    <property type="match status" value="1"/>
</dbReference>
<organism evidence="9 10">
    <name type="scientific">Antricoccus suffuscus</name>
    <dbReference type="NCBI Taxonomy" id="1629062"/>
    <lineage>
        <taxon>Bacteria</taxon>
        <taxon>Bacillati</taxon>
        <taxon>Actinomycetota</taxon>
        <taxon>Actinomycetes</taxon>
        <taxon>Geodermatophilales</taxon>
        <taxon>Antricoccaceae</taxon>
        <taxon>Antricoccus</taxon>
    </lineage>
</organism>
<feature type="transmembrane region" description="Helical" evidence="8">
    <location>
        <begin position="216"/>
        <end position="238"/>
    </location>
</feature>
<feature type="transmembrane region" description="Helical" evidence="8">
    <location>
        <begin position="33"/>
        <end position="54"/>
    </location>
</feature>
<accession>A0A2T1A3K5</accession>
<dbReference type="RefSeq" id="WP_238145252.1">
    <property type="nucleotide sequence ID" value="NZ_PVUE01000003.1"/>
</dbReference>
<comment type="caution">
    <text evidence="9">The sequence shown here is derived from an EMBL/GenBank/DDBJ whole genome shotgun (WGS) entry which is preliminary data.</text>
</comment>
<evidence type="ECO:0000256" key="3">
    <source>
        <dbReference type="ARBA" id="ARBA00022448"/>
    </source>
</evidence>
<evidence type="ECO:0000256" key="1">
    <source>
        <dbReference type="ARBA" id="ARBA00004651"/>
    </source>
</evidence>
<sequence>MARPDTARQSITGHSAPAMPTIRPARLRLSHTAICFVILIVAVVFGVAMGAVALPPWGVFTELLGHIPGIHIHSGLTEVQSAIVTQIRFPRVILGVLVGMLLAICGAAYQGVFRNPLADPYLLGSASGAGLGATFAIAGGWGGALTPIAAFVGSLVAVALTYLLGATGMRSGTATLILAGVAVTSFLTAIQTFVVQQNSDSLKQVYSWILGKLSTTGWSEVLMILPYAVVSVGILLAYRRVLDVMALGDEEASALGMHPARARILLIVAASLGTAAAVSVSGLIGFVGIIVPHLVRLICGHSYRSIIPLSALVGGALLVIADIAARMLLAPAEIPIGVVTAFLGAPFFLILLRTSRR</sequence>
<dbReference type="PANTHER" id="PTHR30472:SF25">
    <property type="entry name" value="ABC TRANSPORTER PERMEASE PROTEIN MJ0876-RELATED"/>
    <property type="match status" value="1"/>
</dbReference>
<gene>
    <name evidence="9" type="ORF">CLV47_103241</name>
</gene>
<evidence type="ECO:0000256" key="2">
    <source>
        <dbReference type="ARBA" id="ARBA00007935"/>
    </source>
</evidence>
<feature type="transmembrane region" description="Helical" evidence="8">
    <location>
        <begin position="121"/>
        <end position="138"/>
    </location>
</feature>
<keyword evidence="7 8" id="KW-0472">Membrane</keyword>
<feature type="transmembrane region" description="Helical" evidence="8">
    <location>
        <begin position="89"/>
        <end position="109"/>
    </location>
</feature>
<evidence type="ECO:0000313" key="9">
    <source>
        <dbReference type="EMBL" id="PRZ43183.1"/>
    </source>
</evidence>
<dbReference type="InterPro" id="IPR037294">
    <property type="entry name" value="ABC_BtuC-like"/>
</dbReference>
<evidence type="ECO:0000256" key="7">
    <source>
        <dbReference type="ARBA" id="ARBA00023136"/>
    </source>
</evidence>
<evidence type="ECO:0000256" key="4">
    <source>
        <dbReference type="ARBA" id="ARBA00022475"/>
    </source>
</evidence>
<dbReference type="GO" id="GO:0022857">
    <property type="term" value="F:transmembrane transporter activity"/>
    <property type="evidence" value="ECO:0007669"/>
    <property type="project" value="InterPro"/>
</dbReference>